<dbReference type="EMBL" id="CAJNOC010001245">
    <property type="protein sequence ID" value="CAF0848139.1"/>
    <property type="molecule type" value="Genomic_DNA"/>
</dbReference>
<protein>
    <recommendedName>
        <fullName evidence="11">Transducer of regulated CREB activity N-terminal domain-containing protein</fullName>
    </recommendedName>
</protein>
<dbReference type="GO" id="GO:0051289">
    <property type="term" value="P:protein homotetramerization"/>
    <property type="evidence" value="ECO:0007669"/>
    <property type="project" value="InterPro"/>
</dbReference>
<name>A0A813W0Y2_9BILA</name>
<feature type="compositionally biased region" description="Polar residues" evidence="10">
    <location>
        <begin position="394"/>
        <end position="411"/>
    </location>
</feature>
<keyword evidence="13" id="KW-1185">Reference proteome</keyword>
<evidence type="ECO:0000256" key="4">
    <source>
        <dbReference type="ARBA" id="ARBA00022490"/>
    </source>
</evidence>
<keyword evidence="9" id="KW-0539">Nucleus</keyword>
<dbReference type="GO" id="GO:0005634">
    <property type="term" value="C:nucleus"/>
    <property type="evidence" value="ECO:0007669"/>
    <property type="project" value="UniProtKB-SubCell"/>
</dbReference>
<keyword evidence="8" id="KW-0804">Transcription</keyword>
<dbReference type="PANTHER" id="PTHR13589">
    <property type="entry name" value="CREB-REGULATED TRANSCRIPTION COACTIVATOR"/>
    <property type="match status" value="1"/>
</dbReference>
<comment type="caution">
    <text evidence="12">The sequence shown here is derived from an EMBL/GenBank/DDBJ whole genome shotgun (WGS) entry which is preliminary data.</text>
</comment>
<evidence type="ECO:0000256" key="1">
    <source>
        <dbReference type="ARBA" id="ARBA00004123"/>
    </source>
</evidence>
<evidence type="ECO:0000256" key="9">
    <source>
        <dbReference type="ARBA" id="ARBA00023242"/>
    </source>
</evidence>
<evidence type="ECO:0000256" key="5">
    <source>
        <dbReference type="ARBA" id="ARBA00022553"/>
    </source>
</evidence>
<evidence type="ECO:0000256" key="3">
    <source>
        <dbReference type="ARBA" id="ARBA00007167"/>
    </source>
</evidence>
<dbReference type="InterPro" id="IPR024786">
    <property type="entry name" value="TORC"/>
</dbReference>
<keyword evidence="4" id="KW-0963">Cytoplasm</keyword>
<evidence type="ECO:0000256" key="7">
    <source>
        <dbReference type="ARBA" id="ARBA00023159"/>
    </source>
</evidence>
<evidence type="ECO:0000313" key="13">
    <source>
        <dbReference type="Proteomes" id="UP000663879"/>
    </source>
</evidence>
<evidence type="ECO:0000256" key="10">
    <source>
        <dbReference type="SAM" id="MobiDB-lite"/>
    </source>
</evidence>
<feature type="compositionally biased region" description="Low complexity" evidence="10">
    <location>
        <begin position="440"/>
        <end position="459"/>
    </location>
</feature>
<evidence type="ECO:0000256" key="2">
    <source>
        <dbReference type="ARBA" id="ARBA00004496"/>
    </source>
</evidence>
<evidence type="ECO:0000313" key="12">
    <source>
        <dbReference type="EMBL" id="CAF0848139.1"/>
    </source>
</evidence>
<feature type="region of interest" description="Disordered" evidence="10">
    <location>
        <begin position="510"/>
        <end position="556"/>
    </location>
</feature>
<evidence type="ECO:0000256" key="8">
    <source>
        <dbReference type="ARBA" id="ARBA00023163"/>
    </source>
</evidence>
<feature type="region of interest" description="Disordered" evidence="10">
    <location>
        <begin position="384"/>
        <end position="459"/>
    </location>
</feature>
<feature type="region of interest" description="Disordered" evidence="10">
    <location>
        <begin position="87"/>
        <end position="107"/>
    </location>
</feature>
<feature type="region of interest" description="Disordered" evidence="10">
    <location>
        <begin position="256"/>
        <end position="291"/>
    </location>
</feature>
<keyword evidence="5" id="KW-0597">Phosphoprotein</keyword>
<dbReference type="AlphaFoldDB" id="A0A813W0Y2"/>
<comment type="similarity">
    <text evidence="3">Belongs to the TORC family.</text>
</comment>
<feature type="domain" description="Transducer of regulated CREB activity N-terminal" evidence="11">
    <location>
        <begin position="5"/>
        <end position="54"/>
    </location>
</feature>
<feature type="compositionally biased region" description="Polar residues" evidence="10">
    <location>
        <begin position="260"/>
        <end position="291"/>
    </location>
</feature>
<evidence type="ECO:0000256" key="6">
    <source>
        <dbReference type="ARBA" id="ARBA00023015"/>
    </source>
</evidence>
<reference evidence="12" key="1">
    <citation type="submission" date="2021-02" db="EMBL/GenBank/DDBJ databases">
        <authorList>
            <person name="Nowell W R."/>
        </authorList>
    </citation>
    <scope>NUCLEOTIDE SEQUENCE</scope>
    <source>
        <strain evidence="12">Ploen Becks lab</strain>
    </source>
</reference>
<sequence>MAGGPRKFSEKIALLNQKEAEANAAFHSIMGEVARAIKTNNTGSQSDMIHLNENNTNTINSKIEESMNFSEQISVTYDNQINSFSSQFQNHQKPKKHEGSKKTDNGSTLLTNNSFLQLPNQTDPFRRALSDSSLHQTVANTASSNPNSNLIGLNNIQMNYNQNFSQNNQNLHSFNLNHLQFNSNNSQLYQANTNYQNNNGFQSSYGNIGDYNNLSSPVSPLPISTNLSLNNQSNNTVQSTLPQNNLAQLQSKVFKKEPTIPSNDSNQSRTFPTGYNPHLSSSTAPNAASPLQSPTNYNDFSFMSSNSVPYLQNSNNLKYDALLSPNSSFLNPNIGNSTGGSLPDLTAFQFQTNQLHQNLQINEYNQRQKNIYDLQLLQPNIHQHNHIGPVKPTHNGSVSPTRGMSRYNPTFSSSNANNINNRRPSPQRNLPQGINSQSKTNLSSQSTPTSPLQPPSQGLPVLEFTVNTQQVNNYMTGINLVNSNIILNSNKNSNQNNGLYRNVPVNTGANCESLPPSPQSQQSCFNSPQGSPGPISISPQDLNPFSTSTTNTTNNATSNNSYDIMQKKFDSIDLGSNPLIFNQYILNNSNGVLNNQLSKIPQNKCRNDNDDGNKLEGEIGANNQSVLSSRNGSLSSSGSGNNMINNSNIFDDIQNLNSNYQQNSHSANISNKNHKNSIPNIILTCPTDSIDDKNDILINLNPRDISTEINFDGQFDLDIQIDDPNSINFSEPNIFQNS</sequence>
<accession>A0A813W0Y2</accession>
<dbReference type="GO" id="GO:0008140">
    <property type="term" value="F:cAMP response element binding protein binding"/>
    <property type="evidence" value="ECO:0007669"/>
    <property type="project" value="InterPro"/>
</dbReference>
<dbReference type="InterPro" id="IPR024783">
    <property type="entry name" value="TORC_N"/>
</dbReference>
<keyword evidence="6" id="KW-0805">Transcription regulation</keyword>
<dbReference type="Pfam" id="PF12884">
    <property type="entry name" value="TORC_N"/>
    <property type="match status" value="1"/>
</dbReference>
<comment type="subcellular location">
    <subcellularLocation>
        <location evidence="2">Cytoplasm</location>
    </subcellularLocation>
    <subcellularLocation>
        <location evidence="1">Nucleus</location>
    </subcellularLocation>
</comment>
<dbReference type="Proteomes" id="UP000663879">
    <property type="component" value="Unassembled WGS sequence"/>
</dbReference>
<gene>
    <name evidence="12" type="ORF">OXX778_LOCUS8806</name>
</gene>
<dbReference type="PANTHER" id="PTHR13589:SF15">
    <property type="entry name" value="CREB-REGULATED TRANSCRIPTION COACTIVATOR, ISOFORM B"/>
    <property type="match status" value="1"/>
</dbReference>
<organism evidence="12 13">
    <name type="scientific">Brachionus calyciflorus</name>
    <dbReference type="NCBI Taxonomy" id="104777"/>
    <lineage>
        <taxon>Eukaryota</taxon>
        <taxon>Metazoa</taxon>
        <taxon>Spiralia</taxon>
        <taxon>Gnathifera</taxon>
        <taxon>Rotifera</taxon>
        <taxon>Eurotatoria</taxon>
        <taxon>Monogononta</taxon>
        <taxon>Pseudotrocha</taxon>
        <taxon>Ploima</taxon>
        <taxon>Brachionidae</taxon>
        <taxon>Brachionus</taxon>
    </lineage>
</organism>
<dbReference type="OrthoDB" id="8947034at2759"/>
<proteinExistence type="inferred from homology"/>
<evidence type="ECO:0000259" key="11">
    <source>
        <dbReference type="Pfam" id="PF12884"/>
    </source>
</evidence>
<feature type="compositionally biased region" description="Low complexity" evidence="10">
    <location>
        <begin position="519"/>
        <end position="556"/>
    </location>
</feature>
<dbReference type="GO" id="GO:0005737">
    <property type="term" value="C:cytoplasm"/>
    <property type="evidence" value="ECO:0007669"/>
    <property type="project" value="UniProtKB-SubCell"/>
</dbReference>
<feature type="compositionally biased region" description="Low complexity" evidence="10">
    <location>
        <begin position="412"/>
        <end position="426"/>
    </location>
</feature>
<dbReference type="GO" id="GO:0045944">
    <property type="term" value="P:positive regulation of transcription by RNA polymerase II"/>
    <property type="evidence" value="ECO:0007669"/>
    <property type="project" value="TreeGrafter"/>
</dbReference>
<feature type="compositionally biased region" description="Polar residues" evidence="10">
    <location>
        <begin position="427"/>
        <end position="439"/>
    </location>
</feature>
<keyword evidence="7" id="KW-0010">Activator</keyword>